<keyword evidence="2" id="KW-1185">Reference proteome</keyword>
<accession>A0A7R7GYM2</accession>
<protein>
    <submittedName>
        <fullName evidence="1">Uncharacterized protein</fullName>
    </submittedName>
</protein>
<reference evidence="1 2" key="1">
    <citation type="submission" date="2020-12" db="EMBL/GenBank/DDBJ databases">
        <title>Complete genome sequence of Mycobacterium heckeshornense JCM 15655T, closely related to a pathogenic non-tuberculous mycobacterial species Mycobacterium xenopi.</title>
        <authorList>
            <person name="Yoshida M."/>
            <person name="Fukano H."/>
            <person name="Asakura T."/>
            <person name="Suzuki M."/>
            <person name="Hoshino Y."/>
        </authorList>
    </citation>
    <scope>NUCLEOTIDE SEQUENCE [LARGE SCALE GENOMIC DNA]</scope>
    <source>
        <strain evidence="1 2">JCM 15655</strain>
    </source>
</reference>
<evidence type="ECO:0000313" key="1">
    <source>
        <dbReference type="EMBL" id="BCO38344.1"/>
    </source>
</evidence>
<dbReference type="AlphaFoldDB" id="A0A7R7GYM2"/>
<evidence type="ECO:0000313" key="2">
    <source>
        <dbReference type="Proteomes" id="UP000595446"/>
    </source>
</evidence>
<sequence>MRRSRSSSLRVWHDTGDVSVMPYAMAGVMFISLMQRLMTSTGHTDPAMIPVRSDDRSVRAISGWLSIAMNMVGTP</sequence>
<dbReference type="EMBL" id="AP024237">
    <property type="protein sequence ID" value="BCO38344.1"/>
    <property type="molecule type" value="Genomic_DNA"/>
</dbReference>
<gene>
    <name evidence="1" type="ORF">MHEC_47770</name>
</gene>
<name>A0A7R7GYM2_9MYCO</name>
<proteinExistence type="predicted"/>
<dbReference type="Proteomes" id="UP000595446">
    <property type="component" value="Chromosome"/>
</dbReference>
<organism evidence="1 2">
    <name type="scientific">Mycobacterium heckeshornense</name>
    <dbReference type="NCBI Taxonomy" id="110505"/>
    <lineage>
        <taxon>Bacteria</taxon>
        <taxon>Bacillati</taxon>
        <taxon>Actinomycetota</taxon>
        <taxon>Actinomycetes</taxon>
        <taxon>Mycobacteriales</taxon>
        <taxon>Mycobacteriaceae</taxon>
        <taxon>Mycobacterium</taxon>
    </lineage>
</organism>